<proteinExistence type="predicted"/>
<evidence type="ECO:0000313" key="1">
    <source>
        <dbReference type="EMBL" id="DAE29654.1"/>
    </source>
</evidence>
<sequence>MKFGKNRNETAVEGEFNNYLNISRSLSKLA</sequence>
<dbReference type="EMBL" id="BK059096">
    <property type="protein sequence ID" value="DAE29654.1"/>
    <property type="molecule type" value="Genomic_DNA"/>
</dbReference>
<protein>
    <submittedName>
        <fullName evidence="1">Uncharacterized protein</fullName>
    </submittedName>
</protein>
<organism evidence="1">
    <name type="scientific">virus sp. ctqq75</name>
    <dbReference type="NCBI Taxonomy" id="2827999"/>
    <lineage>
        <taxon>Viruses</taxon>
    </lineage>
</organism>
<name>A0A8S5RE23_9VIRU</name>
<reference evidence="1" key="1">
    <citation type="journal article" date="2021" name="Proc. Natl. Acad. Sci. U.S.A.">
        <title>A Catalog of Tens of Thousands of Viruses from Human Metagenomes Reveals Hidden Associations with Chronic Diseases.</title>
        <authorList>
            <person name="Tisza M.J."/>
            <person name="Buck C.B."/>
        </authorList>
    </citation>
    <scope>NUCLEOTIDE SEQUENCE</scope>
    <source>
        <strain evidence="1">Ctqq75</strain>
    </source>
</reference>
<accession>A0A8S5RE23</accession>